<dbReference type="GO" id="GO:0003729">
    <property type="term" value="F:mRNA binding"/>
    <property type="evidence" value="ECO:0007669"/>
    <property type="project" value="TreeGrafter"/>
</dbReference>
<dbReference type="Pfam" id="PF00076">
    <property type="entry name" value="RRM_1"/>
    <property type="match status" value="2"/>
</dbReference>
<dbReference type="SUPFAM" id="SSF54928">
    <property type="entry name" value="RNA-binding domain, RBD"/>
    <property type="match status" value="2"/>
</dbReference>
<sequence>MGSDQSGEAKLFVGGISRETTEGVLRDHFCKYGVVLNVHVAKDRSTGNRRGFGFVLFADASSLYKALQDPHVILGIMVDVNKARPRRDQHDSQQQQLQKHHQCQQQHEGLYKNCGLGISENNRRTKKVFVGGLAASLTEQQFRSYFERFGRIMDVVVMHDNLTNRPRGFGFVTFDSEESVENLMQQSFHELNGKLVEVKRAVPKLSVNSFNNGHNRKVDGGRSYSYPSSEPGSYLPYSHGYGIYTAHAPLPGYGGVGGYHYGTDIYAGMYPMVGYNRVGYGVTPVVATSPWTGPLVIESRAYQFSYSNACAYPFNMNGGVGNMFTLSGGFDGIVQPGVNWRTNQVLGSIEHLPADVTPAATMDGEEEHADSSGFNGNDSAVSS</sequence>
<dbReference type="FunCoup" id="A0A7J7D0R8">
    <property type="interactions" value="276"/>
</dbReference>
<dbReference type="InterPro" id="IPR012677">
    <property type="entry name" value="Nucleotide-bd_a/b_plait_sf"/>
</dbReference>
<evidence type="ECO:0000256" key="4">
    <source>
        <dbReference type="SAM" id="MobiDB-lite"/>
    </source>
</evidence>
<dbReference type="GO" id="GO:0006417">
    <property type="term" value="P:regulation of translation"/>
    <property type="evidence" value="ECO:0007669"/>
    <property type="project" value="TreeGrafter"/>
</dbReference>
<evidence type="ECO:0000313" key="6">
    <source>
        <dbReference type="EMBL" id="KAF5739839.1"/>
    </source>
</evidence>
<feature type="domain" description="RRM" evidence="5">
    <location>
        <begin position="9"/>
        <end position="85"/>
    </location>
</feature>
<dbReference type="SMART" id="SM00360">
    <property type="entry name" value="RRM"/>
    <property type="match status" value="2"/>
</dbReference>
<evidence type="ECO:0000256" key="3">
    <source>
        <dbReference type="PROSITE-ProRule" id="PRU00176"/>
    </source>
</evidence>
<gene>
    <name evidence="6" type="ORF">HS088_TW12G01050</name>
</gene>
<dbReference type="Gene3D" id="3.30.70.330">
    <property type="match status" value="2"/>
</dbReference>
<dbReference type="CDD" id="cd12330">
    <property type="entry name" value="RRM2_Hrp1p"/>
    <property type="match status" value="1"/>
</dbReference>
<dbReference type="InParanoid" id="A0A7J7D0R8"/>
<accession>A0A7J7D0R8</accession>
<protein>
    <submittedName>
        <fullName evidence="6">Putative RNA-binding family protein</fullName>
    </submittedName>
</protein>
<evidence type="ECO:0000313" key="7">
    <source>
        <dbReference type="Proteomes" id="UP000593562"/>
    </source>
</evidence>
<dbReference type="InterPro" id="IPR035979">
    <property type="entry name" value="RBD_domain_sf"/>
</dbReference>
<dbReference type="PROSITE" id="PS50102">
    <property type="entry name" value="RRM"/>
    <property type="match status" value="2"/>
</dbReference>
<dbReference type="OrthoDB" id="1875751at2759"/>
<keyword evidence="1" id="KW-0677">Repeat</keyword>
<feature type="region of interest" description="Disordered" evidence="4">
    <location>
        <begin position="362"/>
        <end position="383"/>
    </location>
</feature>
<evidence type="ECO:0000256" key="1">
    <source>
        <dbReference type="ARBA" id="ARBA00022737"/>
    </source>
</evidence>
<dbReference type="PANTHER" id="PTHR48032">
    <property type="entry name" value="RNA-BINDING PROTEIN MUSASHI HOMOLOG RBP6"/>
    <property type="match status" value="1"/>
</dbReference>
<evidence type="ECO:0000259" key="5">
    <source>
        <dbReference type="PROSITE" id="PS50102"/>
    </source>
</evidence>
<keyword evidence="2 3" id="KW-0694">RNA-binding</keyword>
<dbReference type="AlphaFoldDB" id="A0A7J7D0R8"/>
<dbReference type="FunFam" id="3.30.70.330:FF:000040">
    <property type="entry name" value="Heterogeneous nuclear ribonucleoprotein A2/B1"/>
    <property type="match status" value="1"/>
</dbReference>
<keyword evidence="7" id="KW-1185">Reference proteome</keyword>
<evidence type="ECO:0000256" key="2">
    <source>
        <dbReference type="ARBA" id="ARBA00022884"/>
    </source>
</evidence>
<reference evidence="6 7" key="1">
    <citation type="journal article" date="2020" name="Nat. Commun.">
        <title>Genome of Tripterygium wilfordii and identification of cytochrome P450 involved in triptolide biosynthesis.</title>
        <authorList>
            <person name="Tu L."/>
            <person name="Su P."/>
            <person name="Zhang Z."/>
            <person name="Gao L."/>
            <person name="Wang J."/>
            <person name="Hu T."/>
            <person name="Zhou J."/>
            <person name="Zhang Y."/>
            <person name="Zhao Y."/>
            <person name="Liu Y."/>
            <person name="Song Y."/>
            <person name="Tong Y."/>
            <person name="Lu Y."/>
            <person name="Yang J."/>
            <person name="Xu C."/>
            <person name="Jia M."/>
            <person name="Peters R.J."/>
            <person name="Huang L."/>
            <person name="Gao W."/>
        </authorList>
    </citation>
    <scope>NUCLEOTIDE SEQUENCE [LARGE SCALE GENOMIC DNA]</scope>
    <source>
        <strain evidence="7">cv. XIE 37</strain>
        <tissue evidence="6">Leaf</tissue>
    </source>
</reference>
<dbReference type="EMBL" id="JAAARO010000012">
    <property type="protein sequence ID" value="KAF5739839.1"/>
    <property type="molecule type" value="Genomic_DNA"/>
</dbReference>
<organism evidence="6 7">
    <name type="scientific">Tripterygium wilfordii</name>
    <name type="common">Thunder God vine</name>
    <dbReference type="NCBI Taxonomy" id="458696"/>
    <lineage>
        <taxon>Eukaryota</taxon>
        <taxon>Viridiplantae</taxon>
        <taxon>Streptophyta</taxon>
        <taxon>Embryophyta</taxon>
        <taxon>Tracheophyta</taxon>
        <taxon>Spermatophyta</taxon>
        <taxon>Magnoliopsida</taxon>
        <taxon>eudicotyledons</taxon>
        <taxon>Gunneridae</taxon>
        <taxon>Pentapetalae</taxon>
        <taxon>rosids</taxon>
        <taxon>fabids</taxon>
        <taxon>Celastrales</taxon>
        <taxon>Celastraceae</taxon>
        <taxon>Tripterygium</taxon>
    </lineage>
</organism>
<dbReference type="PANTHER" id="PTHR48032:SF12">
    <property type="entry name" value="RRM DOMAIN-CONTAINING PROTEIN"/>
    <property type="match status" value="1"/>
</dbReference>
<feature type="domain" description="RRM" evidence="5">
    <location>
        <begin position="126"/>
        <end position="203"/>
    </location>
</feature>
<name>A0A7J7D0R8_TRIWF</name>
<dbReference type="Proteomes" id="UP000593562">
    <property type="component" value="Unassembled WGS sequence"/>
</dbReference>
<proteinExistence type="predicted"/>
<comment type="caution">
    <text evidence="6">The sequence shown here is derived from an EMBL/GenBank/DDBJ whole genome shotgun (WGS) entry which is preliminary data.</text>
</comment>
<dbReference type="InterPro" id="IPR000504">
    <property type="entry name" value="RRM_dom"/>
</dbReference>
<feature type="compositionally biased region" description="Polar residues" evidence="4">
    <location>
        <begin position="372"/>
        <end position="383"/>
    </location>
</feature>